<organism evidence="13 14">
    <name type="scientific">Cylindrotheca closterium</name>
    <dbReference type="NCBI Taxonomy" id="2856"/>
    <lineage>
        <taxon>Eukaryota</taxon>
        <taxon>Sar</taxon>
        <taxon>Stramenopiles</taxon>
        <taxon>Ochrophyta</taxon>
        <taxon>Bacillariophyta</taxon>
        <taxon>Bacillariophyceae</taxon>
        <taxon>Bacillariophycidae</taxon>
        <taxon>Bacillariales</taxon>
        <taxon>Bacillariaceae</taxon>
        <taxon>Cylindrotheca</taxon>
    </lineage>
</organism>
<dbReference type="InterPro" id="IPR008839">
    <property type="entry name" value="MDM33_fungi"/>
</dbReference>
<comment type="function">
    <text evidence="10">Required for the maintenance of the structure of the mitochondrial inner membrane. Involved in mitochondrial morphology. Causes growth arrest when highly overexpressed.</text>
</comment>
<dbReference type="PANTHER" id="PTHR31961:SF3">
    <property type="entry name" value="SENSITIVE TO HIGH EXPRESSION PROTEIN 9, MITOCHONDRIAL"/>
    <property type="match status" value="1"/>
</dbReference>
<keyword evidence="3" id="KW-0812">Transmembrane</keyword>
<dbReference type="EMBL" id="CAKOGP040002202">
    <property type="protein sequence ID" value="CAJ1964877.1"/>
    <property type="molecule type" value="Genomic_DNA"/>
</dbReference>
<dbReference type="Pfam" id="PF05546">
    <property type="entry name" value="She9_MDM33"/>
    <property type="match status" value="1"/>
</dbReference>
<keyword evidence="9" id="KW-0472">Membrane</keyword>
<evidence type="ECO:0000256" key="1">
    <source>
        <dbReference type="ARBA" id="ARBA00004273"/>
    </source>
</evidence>
<accession>A0AAD2G7V1</accession>
<keyword evidence="4" id="KW-0999">Mitochondrion inner membrane</keyword>
<keyword evidence="8" id="KW-0496">Mitochondrion</keyword>
<keyword evidence="6" id="KW-1133">Transmembrane helix</keyword>
<evidence type="ECO:0000256" key="9">
    <source>
        <dbReference type="ARBA" id="ARBA00023136"/>
    </source>
</evidence>
<reference evidence="13" key="1">
    <citation type="submission" date="2023-08" db="EMBL/GenBank/DDBJ databases">
        <authorList>
            <person name="Audoor S."/>
            <person name="Bilcke G."/>
        </authorList>
    </citation>
    <scope>NUCLEOTIDE SEQUENCE</scope>
</reference>
<evidence type="ECO:0000256" key="8">
    <source>
        <dbReference type="ARBA" id="ARBA00023128"/>
    </source>
</evidence>
<feature type="region of interest" description="Disordered" evidence="12">
    <location>
        <begin position="278"/>
        <end position="310"/>
    </location>
</feature>
<evidence type="ECO:0000256" key="7">
    <source>
        <dbReference type="ARBA" id="ARBA00023054"/>
    </source>
</evidence>
<keyword evidence="14" id="KW-1185">Reference proteome</keyword>
<evidence type="ECO:0000256" key="5">
    <source>
        <dbReference type="ARBA" id="ARBA00022946"/>
    </source>
</evidence>
<evidence type="ECO:0000313" key="13">
    <source>
        <dbReference type="EMBL" id="CAJ1964877.1"/>
    </source>
</evidence>
<protein>
    <recommendedName>
        <fullName evidence="15">Sensitive to high expression protein 9, mitochondrial</fullName>
    </recommendedName>
</protein>
<feature type="compositionally biased region" description="Basic and acidic residues" evidence="12">
    <location>
        <begin position="287"/>
        <end position="297"/>
    </location>
</feature>
<comment type="caution">
    <text evidence="13">The sequence shown here is derived from an EMBL/GenBank/DDBJ whole genome shotgun (WGS) entry which is preliminary data.</text>
</comment>
<evidence type="ECO:0000256" key="4">
    <source>
        <dbReference type="ARBA" id="ARBA00022792"/>
    </source>
</evidence>
<evidence type="ECO:0008006" key="15">
    <source>
        <dbReference type="Google" id="ProtNLM"/>
    </source>
</evidence>
<proteinExistence type="inferred from homology"/>
<sequence length="409" mass="46266">MGAESWILNQIRKARKQFTVPILNVKYLQSFSEINKIESTAPFISSVFIRSDYFIFRSGMTMATRRAALSLRRFSTQSSSQGSNELTSPSSSSGGVLSKWLDRVYKVWYERSGMREIYQLKEKVDKSSIEFDEIQRQVVQARNELSAALQAWEESQGQHTQLLQTRDKWTPEHAQKFASLVQAEVTVRGDLEEAKKNLSKRESQQASAQMEYMNDLRKRYHEEQIWQDKWRVLSTFGTWGLIVLNSIVFLGSQYMNQLRESRRMKDIQSLLEESLSTNSSTLQAMKEQQEKHQEHQNKTFGQAPNQKDYANGTPRAILEPSGVEDESHQGAEVVSAAEDTTSGLIDRIKRKVPAASTWKEKVGILYTETSSTIHAQAATVNAPSAILGASVTVVAWVASVALANRRSGQ</sequence>
<dbReference type="GO" id="GO:0005743">
    <property type="term" value="C:mitochondrial inner membrane"/>
    <property type="evidence" value="ECO:0007669"/>
    <property type="project" value="UniProtKB-SubCell"/>
</dbReference>
<comment type="subcellular location">
    <subcellularLocation>
        <location evidence="1">Mitochondrion inner membrane</location>
    </subcellularLocation>
</comment>
<comment type="similarity">
    <text evidence="2">Belongs to the SHE9 family.</text>
</comment>
<name>A0AAD2G7V1_9STRA</name>
<keyword evidence="5" id="KW-0809">Transit peptide</keyword>
<gene>
    <name evidence="13" type="ORF">CYCCA115_LOCUS20838</name>
</gene>
<evidence type="ECO:0000313" key="14">
    <source>
        <dbReference type="Proteomes" id="UP001295423"/>
    </source>
</evidence>
<dbReference type="PANTHER" id="PTHR31961">
    <property type="entry name" value="SENSITIVE TO HIGH EXPRESSION PROTEIN 9, MITOCHONDRIAL"/>
    <property type="match status" value="1"/>
</dbReference>
<evidence type="ECO:0000256" key="6">
    <source>
        <dbReference type="ARBA" id="ARBA00022989"/>
    </source>
</evidence>
<evidence type="ECO:0000256" key="12">
    <source>
        <dbReference type="SAM" id="MobiDB-lite"/>
    </source>
</evidence>
<evidence type="ECO:0000256" key="11">
    <source>
        <dbReference type="SAM" id="Coils"/>
    </source>
</evidence>
<dbReference type="AlphaFoldDB" id="A0AAD2G7V1"/>
<evidence type="ECO:0000256" key="2">
    <source>
        <dbReference type="ARBA" id="ARBA00007472"/>
    </source>
</evidence>
<evidence type="ECO:0000256" key="3">
    <source>
        <dbReference type="ARBA" id="ARBA00022692"/>
    </source>
</evidence>
<evidence type="ECO:0000256" key="10">
    <source>
        <dbReference type="ARBA" id="ARBA00024807"/>
    </source>
</evidence>
<feature type="coiled-coil region" evidence="11">
    <location>
        <begin position="124"/>
        <end position="151"/>
    </location>
</feature>
<keyword evidence="7 11" id="KW-0175">Coiled coil</keyword>
<dbReference type="Proteomes" id="UP001295423">
    <property type="component" value="Unassembled WGS sequence"/>
</dbReference>